<dbReference type="GO" id="GO:0043001">
    <property type="term" value="P:Golgi to plasma membrane protein transport"/>
    <property type="evidence" value="ECO:0007669"/>
    <property type="project" value="TreeGrafter"/>
</dbReference>
<reference evidence="5" key="1">
    <citation type="submission" date="2022-05" db="EMBL/GenBank/DDBJ databases">
        <authorList>
            <person name="Sun H.-N."/>
        </authorList>
    </citation>
    <scope>NUCLEOTIDE SEQUENCE</scope>
    <source>
        <strain evidence="5">HB14</strain>
    </source>
</reference>
<reference evidence="5" key="2">
    <citation type="submission" date="2023-01" db="EMBL/GenBank/DDBJ databases">
        <title>Gilvimarinus xylanilyticus HB14 isolated from Caulerpa lentillifera aquaculture base in Hainan, China.</title>
        <authorList>
            <person name="Zhang Y.-J."/>
        </authorList>
    </citation>
    <scope>NUCLEOTIDE SEQUENCE</scope>
    <source>
        <strain evidence="5">HB14</strain>
    </source>
</reference>
<dbReference type="GO" id="GO:0005829">
    <property type="term" value="C:cytosol"/>
    <property type="evidence" value="ECO:0007669"/>
    <property type="project" value="TreeGrafter"/>
</dbReference>
<dbReference type="GO" id="GO:0006890">
    <property type="term" value="P:retrograde vesicle-mediated transport, Golgi to endoplasmic reticulum"/>
    <property type="evidence" value="ECO:0007669"/>
    <property type="project" value="TreeGrafter"/>
</dbReference>
<evidence type="ECO:0000256" key="2">
    <source>
        <dbReference type="ARBA" id="ARBA00023034"/>
    </source>
</evidence>
<dbReference type="Gene3D" id="1.10.3630.10">
    <property type="entry name" value="yeast vps74-n-term truncation variant domain like"/>
    <property type="match status" value="1"/>
</dbReference>
<dbReference type="EMBL" id="JAMFTH010000002">
    <property type="protein sequence ID" value="MCP8899680.1"/>
    <property type="molecule type" value="Genomic_DNA"/>
</dbReference>
<dbReference type="GO" id="GO:0070273">
    <property type="term" value="F:phosphatidylinositol-4-phosphate binding"/>
    <property type="evidence" value="ECO:0007669"/>
    <property type="project" value="InterPro"/>
</dbReference>
<evidence type="ECO:0000256" key="4">
    <source>
        <dbReference type="ARBA" id="ARBA00023136"/>
    </source>
</evidence>
<dbReference type="Proteomes" id="UP001139319">
    <property type="component" value="Unassembled WGS sequence"/>
</dbReference>
<protein>
    <submittedName>
        <fullName evidence="5">GPP34 family phosphoprotein</fullName>
    </submittedName>
</protein>
<dbReference type="InterPro" id="IPR038261">
    <property type="entry name" value="GPP34-like_sf"/>
</dbReference>
<dbReference type="InterPro" id="IPR008628">
    <property type="entry name" value="GPP34-like"/>
</dbReference>
<dbReference type="AlphaFoldDB" id="A0A9X2HX01"/>
<keyword evidence="6" id="KW-1185">Reference proteome</keyword>
<dbReference type="GO" id="GO:0012505">
    <property type="term" value="C:endomembrane system"/>
    <property type="evidence" value="ECO:0007669"/>
    <property type="project" value="UniProtKB-ARBA"/>
</dbReference>
<dbReference type="RefSeq" id="WP_253967968.1">
    <property type="nucleotide sequence ID" value="NZ_JAMFTH010000002.1"/>
</dbReference>
<sequence>MQNNKPLYLYQEIMLLALRDEKGTISTGFIEQVIAGAVLAELLLNERITVESAKKPLVNIENSAPCGDPVIDECLAKMKEAKRRASLQNWVSRLAGVKDLKYKAAQSLCDRGILKAEEDKILFIFTRRIYPELDPIPEREIIERLKTAIFTDKEPLDPRTVVLISLANGSGMLSETLGRKELKPYKKRIDKIQEGELTGEATKQVISACQSAVIVAAVMPAIAATTISS</sequence>
<evidence type="ECO:0000256" key="1">
    <source>
        <dbReference type="ARBA" id="ARBA00004255"/>
    </source>
</evidence>
<keyword evidence="2" id="KW-0333">Golgi apparatus</keyword>
<evidence type="ECO:0000256" key="3">
    <source>
        <dbReference type="ARBA" id="ARBA00023121"/>
    </source>
</evidence>
<dbReference type="PANTHER" id="PTHR12704:SF2">
    <property type="entry name" value="GOLGI PHOSPHOPROTEIN 3 HOMOLOG SAURON"/>
    <property type="match status" value="1"/>
</dbReference>
<organism evidence="5 6">
    <name type="scientific">Gilvimarinus xylanilyticus</name>
    <dbReference type="NCBI Taxonomy" id="2944139"/>
    <lineage>
        <taxon>Bacteria</taxon>
        <taxon>Pseudomonadati</taxon>
        <taxon>Pseudomonadota</taxon>
        <taxon>Gammaproteobacteria</taxon>
        <taxon>Cellvibrionales</taxon>
        <taxon>Cellvibrionaceae</taxon>
        <taxon>Gilvimarinus</taxon>
    </lineage>
</organism>
<name>A0A9X2HX01_9GAMM</name>
<comment type="subcellular location">
    <subcellularLocation>
        <location evidence="1">Golgi apparatus membrane</location>
        <topology evidence="1">Peripheral membrane protein</topology>
        <orientation evidence="1">Cytoplasmic side</orientation>
    </subcellularLocation>
</comment>
<dbReference type="Pfam" id="PF05719">
    <property type="entry name" value="GPP34"/>
    <property type="match status" value="1"/>
</dbReference>
<comment type="caution">
    <text evidence="5">The sequence shown here is derived from an EMBL/GenBank/DDBJ whole genome shotgun (WGS) entry which is preliminary data.</text>
</comment>
<evidence type="ECO:0000313" key="5">
    <source>
        <dbReference type="EMBL" id="MCP8899680.1"/>
    </source>
</evidence>
<evidence type="ECO:0000313" key="6">
    <source>
        <dbReference type="Proteomes" id="UP001139319"/>
    </source>
</evidence>
<dbReference type="GO" id="GO:0048194">
    <property type="term" value="P:Golgi vesicle budding"/>
    <property type="evidence" value="ECO:0007669"/>
    <property type="project" value="TreeGrafter"/>
</dbReference>
<dbReference type="PANTHER" id="PTHR12704">
    <property type="entry name" value="TRANS-GOLGI PROTEIN GMX33"/>
    <property type="match status" value="1"/>
</dbReference>
<keyword evidence="3" id="KW-0446">Lipid-binding</keyword>
<dbReference type="GO" id="GO:0007030">
    <property type="term" value="P:Golgi organization"/>
    <property type="evidence" value="ECO:0007669"/>
    <property type="project" value="TreeGrafter"/>
</dbReference>
<gene>
    <name evidence="5" type="ORF">M6D89_10245</name>
</gene>
<accession>A0A9X2HX01</accession>
<proteinExistence type="predicted"/>
<keyword evidence="4" id="KW-0472">Membrane</keyword>